<evidence type="ECO:0000313" key="2">
    <source>
        <dbReference type="EMBL" id="CAD5222586.1"/>
    </source>
</evidence>
<reference evidence="2" key="1">
    <citation type="submission" date="2020-09" db="EMBL/GenBank/DDBJ databases">
        <authorList>
            <person name="Kikuchi T."/>
        </authorList>
    </citation>
    <scope>NUCLEOTIDE SEQUENCE</scope>
    <source>
        <strain evidence="2">SH1</strain>
    </source>
</reference>
<protein>
    <submittedName>
        <fullName evidence="2">Uncharacterized protein</fullName>
    </submittedName>
</protein>
<feature type="chain" id="PRO_5036408457" evidence="1">
    <location>
        <begin position="26"/>
        <end position="152"/>
    </location>
</feature>
<evidence type="ECO:0000256" key="1">
    <source>
        <dbReference type="SAM" id="SignalP"/>
    </source>
</evidence>
<feature type="signal peptide" evidence="1">
    <location>
        <begin position="1"/>
        <end position="25"/>
    </location>
</feature>
<gene>
    <name evidence="2" type="ORF">BOKJ2_LOCUS9718</name>
</gene>
<dbReference type="Proteomes" id="UP000783686">
    <property type="component" value="Unassembled WGS sequence"/>
</dbReference>
<dbReference type="AlphaFoldDB" id="A0A811L4F8"/>
<keyword evidence="1" id="KW-0732">Signal</keyword>
<accession>A0A811L4F8</accession>
<proteinExistence type="predicted"/>
<dbReference type="OrthoDB" id="10469649at2759"/>
<dbReference type="EMBL" id="CAJFDH010000005">
    <property type="protein sequence ID" value="CAD5222586.1"/>
    <property type="molecule type" value="Genomic_DNA"/>
</dbReference>
<name>A0A811L4F8_9BILA</name>
<keyword evidence="3" id="KW-1185">Reference proteome</keyword>
<comment type="caution">
    <text evidence="2">The sequence shown here is derived from an EMBL/GenBank/DDBJ whole genome shotgun (WGS) entry which is preliminary data.</text>
</comment>
<dbReference type="Proteomes" id="UP000614601">
    <property type="component" value="Unassembled WGS sequence"/>
</dbReference>
<organism evidence="2 3">
    <name type="scientific">Bursaphelenchus okinawaensis</name>
    <dbReference type="NCBI Taxonomy" id="465554"/>
    <lineage>
        <taxon>Eukaryota</taxon>
        <taxon>Metazoa</taxon>
        <taxon>Ecdysozoa</taxon>
        <taxon>Nematoda</taxon>
        <taxon>Chromadorea</taxon>
        <taxon>Rhabditida</taxon>
        <taxon>Tylenchina</taxon>
        <taxon>Tylenchomorpha</taxon>
        <taxon>Aphelenchoidea</taxon>
        <taxon>Aphelenchoididae</taxon>
        <taxon>Bursaphelenchus</taxon>
    </lineage>
</organism>
<evidence type="ECO:0000313" key="3">
    <source>
        <dbReference type="Proteomes" id="UP000614601"/>
    </source>
</evidence>
<sequence length="152" mass="17072">MGNTKEGLCNSIIGRILFFVVTTCALDCYVDSNVNHKNVDVIAGHDVCIFEPAVKSRSLMAKRYGVSEIEEREDLKEIQKFLSKNEGSYSTLSLCSNQLVKPSEMDYAGSNYSKILCFCNSDLCNRGTSVEDFLNHQIESDKGKHYARHMVD</sequence>
<dbReference type="EMBL" id="CAJFCW020000005">
    <property type="protein sequence ID" value="CAG9116550.1"/>
    <property type="molecule type" value="Genomic_DNA"/>
</dbReference>